<name>A0A931GYY4_9BACT</name>
<evidence type="ECO:0000313" key="2">
    <source>
        <dbReference type="Proteomes" id="UP000628448"/>
    </source>
</evidence>
<evidence type="ECO:0008006" key="3">
    <source>
        <dbReference type="Google" id="ProtNLM"/>
    </source>
</evidence>
<organism evidence="1 2">
    <name type="scientific">Panacibacter microcysteis</name>
    <dbReference type="NCBI Taxonomy" id="2793269"/>
    <lineage>
        <taxon>Bacteria</taxon>
        <taxon>Pseudomonadati</taxon>
        <taxon>Bacteroidota</taxon>
        <taxon>Chitinophagia</taxon>
        <taxon>Chitinophagales</taxon>
        <taxon>Chitinophagaceae</taxon>
        <taxon>Panacibacter</taxon>
    </lineage>
</organism>
<dbReference type="SUPFAM" id="SSF56059">
    <property type="entry name" value="Glutathione synthetase ATP-binding domain-like"/>
    <property type="match status" value="1"/>
</dbReference>
<dbReference type="Proteomes" id="UP000628448">
    <property type="component" value="Unassembled WGS sequence"/>
</dbReference>
<gene>
    <name evidence="1" type="ORF">I5907_16910</name>
</gene>
<protein>
    <recommendedName>
        <fullName evidence="3">Circularly permuted type 2 ATP-grasp protein</fullName>
    </recommendedName>
</protein>
<proteinExistence type="predicted"/>
<keyword evidence="2" id="KW-1185">Reference proteome</keyword>
<dbReference type="EMBL" id="JADWYR010000002">
    <property type="protein sequence ID" value="MBG9377924.1"/>
    <property type="molecule type" value="Genomic_DNA"/>
</dbReference>
<comment type="caution">
    <text evidence="1">The sequence shown here is derived from an EMBL/GenBank/DDBJ whole genome shotgun (WGS) entry which is preliminary data.</text>
</comment>
<accession>A0A931GYY4</accession>
<dbReference type="AlphaFoldDB" id="A0A931GYY4"/>
<reference evidence="1" key="1">
    <citation type="submission" date="2020-11" db="EMBL/GenBank/DDBJ databases">
        <title>Bacterial whole genome sequence for Panacibacter sp. DH6.</title>
        <authorList>
            <person name="Le V."/>
            <person name="Ko S."/>
            <person name="Ahn C.-Y."/>
            <person name="Oh H.-M."/>
        </authorList>
    </citation>
    <scope>NUCLEOTIDE SEQUENCE</scope>
    <source>
        <strain evidence="1">DH6</strain>
    </source>
</reference>
<evidence type="ECO:0000313" key="1">
    <source>
        <dbReference type="EMBL" id="MBG9377924.1"/>
    </source>
</evidence>
<dbReference type="RefSeq" id="WP_196991985.1">
    <property type="nucleotide sequence ID" value="NZ_JADWYR010000002.1"/>
</dbReference>
<sequence length="398" mass="45892">MVPSMRQWFNENFTTEKYQAYLDALNASHPGDIEFRIAETPVFVDKVFTEKMLAACESIVDVITQFNFKTLTAHAIPAEIKVPGENDYSDFIAFDFGICENEAGELEPQLIEMQGFPTLFAFEVLITETAKKAFDIPDNYDGYLGGFDKDSYLALLREIIVADCKPGEVILLEVLPHKQKTRIDFYCTQDYLGIPIVCITELVKEGNKLFYMNNGVKTQVKRIYNRVIFDDLQQQSAEIQEKGKILFEELDVQWVPHPNWFYRISKFTLPYIDHPYVPKTNFLSDIKQLPADLENYVLKPLFSFAGQGVVIDVTKEDIEKVTDPHNWILQRKVKYAEVIETPDIPAKAEIRIFYFWKKGEARPVPAQNLARLSKGKMIGVRYNKDKEWVGGTLVFFEK</sequence>